<dbReference type="CDD" id="cd03241">
    <property type="entry name" value="ABC_RecN"/>
    <property type="match status" value="2"/>
</dbReference>
<dbReference type="PANTHER" id="PTHR11059">
    <property type="entry name" value="DNA REPAIR PROTEIN RECN"/>
    <property type="match status" value="1"/>
</dbReference>
<evidence type="ECO:0000256" key="7">
    <source>
        <dbReference type="ARBA" id="ARBA00023204"/>
    </source>
</evidence>
<dbReference type="Pfam" id="PF02463">
    <property type="entry name" value="SMC_N"/>
    <property type="match status" value="1"/>
</dbReference>
<evidence type="ECO:0000259" key="9">
    <source>
        <dbReference type="Pfam" id="PF02463"/>
    </source>
</evidence>
<dbReference type="GO" id="GO:0006281">
    <property type="term" value="P:DNA repair"/>
    <property type="evidence" value="ECO:0007669"/>
    <property type="project" value="UniProtKB-KW"/>
</dbReference>
<dbReference type="GO" id="GO:0009432">
    <property type="term" value="P:SOS response"/>
    <property type="evidence" value="ECO:0007669"/>
    <property type="project" value="TreeGrafter"/>
</dbReference>
<protein>
    <recommendedName>
        <fullName evidence="3">DNA repair protein RecN</fullName>
    </recommendedName>
    <alternativeName>
        <fullName evidence="8">Recombination protein N</fullName>
    </alternativeName>
</protein>
<sequence>MLTELRIENLGIVENLELVFSDGVIALTGETGAGKTMLVEAINLLIGGRADATVVRHGTQEARVEGRFVVGDNETILCRVIPLDGRSRAYVNGRLATVAQLSELGQELLDMHGQHAHQSLLGAAAQREALDHFAQIDLSGLRAARARVTEVDASLALLGGDERARAREIDLLRFQVDEISAASITDPQEDESLAKEQDVLSDAVNYRDSLWSAHGVMSDEDGVSDSLGKAIAFLGNREAFSEIITRMKSIQSDLDDVSGELRDTAEGIEDNPKRLDDVRNRRQLLLDLRRKYGETLSDVMQYGAESSIRLEELESYEARALALDADRKQAVSELRSQEQLVGEARRKAAPLLAKSVQQRLRKLAMPHAVLDVHVAKDSGDVSRDAAGDGVVFLLAANPGTEALPLTKVASGGELARTMLALRLVLTEGPHSLVFDEVDAGIGGEAAVAVAQALSDLGKRHQVLVVTHLAQVAAVATSHIQVSKQVKDRQTFAQALPLNADARISEIARMLSGGVAETAALEHAKQLLAAASSEVAVKRSRR</sequence>
<dbReference type="GO" id="GO:0043590">
    <property type="term" value="C:bacterial nucleoid"/>
    <property type="evidence" value="ECO:0007669"/>
    <property type="project" value="TreeGrafter"/>
</dbReference>
<dbReference type="PANTHER" id="PTHR11059:SF0">
    <property type="entry name" value="DNA REPAIR PROTEIN RECN"/>
    <property type="match status" value="1"/>
</dbReference>
<evidence type="ECO:0000256" key="8">
    <source>
        <dbReference type="ARBA" id="ARBA00033408"/>
    </source>
</evidence>
<accession>A0A6J6K962</accession>
<dbReference type="GO" id="GO:0006310">
    <property type="term" value="P:DNA recombination"/>
    <property type="evidence" value="ECO:0007669"/>
    <property type="project" value="InterPro"/>
</dbReference>
<dbReference type="PIRSF" id="PIRSF003128">
    <property type="entry name" value="RecN"/>
    <property type="match status" value="1"/>
</dbReference>
<evidence type="ECO:0000256" key="1">
    <source>
        <dbReference type="ARBA" id="ARBA00003618"/>
    </source>
</evidence>
<dbReference type="Gene3D" id="3.40.50.300">
    <property type="entry name" value="P-loop containing nucleotide triphosphate hydrolases"/>
    <property type="match status" value="2"/>
</dbReference>
<dbReference type="GO" id="GO:0005524">
    <property type="term" value="F:ATP binding"/>
    <property type="evidence" value="ECO:0007669"/>
    <property type="project" value="UniProtKB-KW"/>
</dbReference>
<reference evidence="10" key="1">
    <citation type="submission" date="2020-05" db="EMBL/GenBank/DDBJ databases">
        <authorList>
            <person name="Chiriac C."/>
            <person name="Salcher M."/>
            <person name="Ghai R."/>
            <person name="Kavagutti S V."/>
        </authorList>
    </citation>
    <scope>NUCLEOTIDE SEQUENCE</scope>
</reference>
<evidence type="ECO:0000313" key="10">
    <source>
        <dbReference type="EMBL" id="CAB4646287.1"/>
    </source>
</evidence>
<keyword evidence="6" id="KW-0067">ATP-binding</keyword>
<keyword evidence="7" id="KW-0234">DNA repair</keyword>
<name>A0A6J6K962_9ZZZZ</name>
<evidence type="ECO:0000256" key="6">
    <source>
        <dbReference type="ARBA" id="ARBA00022840"/>
    </source>
</evidence>
<dbReference type="InterPro" id="IPR027417">
    <property type="entry name" value="P-loop_NTPase"/>
</dbReference>
<gene>
    <name evidence="10" type="ORF">UFOPK2195_00223</name>
</gene>
<organism evidence="10">
    <name type="scientific">freshwater metagenome</name>
    <dbReference type="NCBI Taxonomy" id="449393"/>
    <lineage>
        <taxon>unclassified sequences</taxon>
        <taxon>metagenomes</taxon>
        <taxon>ecological metagenomes</taxon>
    </lineage>
</organism>
<keyword evidence="4" id="KW-0547">Nucleotide-binding</keyword>
<dbReference type="InterPro" id="IPR003395">
    <property type="entry name" value="RecF/RecN/SMC_N"/>
</dbReference>
<feature type="domain" description="RecF/RecN/SMC N-terminal" evidence="9">
    <location>
        <begin position="2"/>
        <end position="486"/>
    </location>
</feature>
<dbReference type="NCBIfam" id="TIGR00634">
    <property type="entry name" value="recN"/>
    <property type="match status" value="1"/>
</dbReference>
<evidence type="ECO:0000256" key="5">
    <source>
        <dbReference type="ARBA" id="ARBA00022763"/>
    </source>
</evidence>
<dbReference type="EMBL" id="CAEZWH010000022">
    <property type="protein sequence ID" value="CAB4646287.1"/>
    <property type="molecule type" value="Genomic_DNA"/>
</dbReference>
<dbReference type="SUPFAM" id="SSF52540">
    <property type="entry name" value="P-loop containing nucleoside triphosphate hydrolases"/>
    <property type="match status" value="1"/>
</dbReference>
<dbReference type="InterPro" id="IPR004604">
    <property type="entry name" value="DNA_recomb/repair_RecN"/>
</dbReference>
<dbReference type="AlphaFoldDB" id="A0A6J6K962"/>
<comment type="function">
    <text evidence="1">May be involved in recombinational repair of damaged DNA.</text>
</comment>
<keyword evidence="5" id="KW-0227">DNA damage</keyword>
<evidence type="ECO:0000256" key="2">
    <source>
        <dbReference type="ARBA" id="ARBA00009441"/>
    </source>
</evidence>
<comment type="similarity">
    <text evidence="2">Belongs to the RecN family.</text>
</comment>
<evidence type="ECO:0000256" key="3">
    <source>
        <dbReference type="ARBA" id="ARBA00021315"/>
    </source>
</evidence>
<proteinExistence type="inferred from homology"/>
<evidence type="ECO:0000256" key="4">
    <source>
        <dbReference type="ARBA" id="ARBA00022741"/>
    </source>
</evidence>